<keyword evidence="2 7" id="KW-0328">Glycosyltransferase</keyword>
<sequence length="415" mass="44054">MLQVKRVAMLSLHTSPLEQPGSGDAGGMNVYVRSVAVELAATGVEVEIFTRATDRHQRPSVELVPGVTVRHVEAGPRRKIAKEALPGLEAALAASVTGSHPFPSHRHFDVIHSHYWISGTAGLAVARAWDLPLVHTMHTMARVKNLRLQAGEKPEPRVRIDGEQDIVGGATRLIANTSTEAAELESLYGANPRAVDVVAPGVDLQVFSSRNSGAARARLGVPRGVFHVVFAGRIQRMKGPQVLIRAAAELHARRPDIPLHVTVLGAGSGADVLDLAPLADSLGLHGQVTLHPPVEAAVLADWFRAADVVAVPSFSESFGLVALEAQACGTPVLAANVGGLPKAVEHGRTGLLVDGHESGRWSAELERLYDDEGMRRALGYGAAVHAAAFGWKRTATLTAQSYLQAAEQFSAHSVR</sequence>
<comment type="function">
    <text evidence="7">Catalyzes the transfer of a N-acetyl-glucosamine moiety to 1D-myo-inositol 3-phosphate to produce 1D-myo-inositol 2-acetamido-2-deoxy-glucopyranoside 3-phosphate in the mycothiol biosynthesis pathway.</text>
</comment>
<dbReference type="Gene3D" id="3.40.50.2000">
    <property type="entry name" value="Glycogen Phosphorylase B"/>
    <property type="match status" value="2"/>
</dbReference>
<evidence type="ECO:0000256" key="6">
    <source>
        <dbReference type="ARBA" id="ARBA00048131"/>
    </source>
</evidence>
<dbReference type="InterPro" id="IPR017814">
    <property type="entry name" value="Mycothiol_biosynthesis_MshA"/>
</dbReference>
<dbReference type="AlphaFoldDB" id="A0A975PGE8"/>
<keyword evidence="3 7" id="KW-0808">Transferase</keyword>
<feature type="binding site" evidence="7">
    <location>
        <position position="13"/>
    </location>
    <ligand>
        <name>1D-myo-inositol 3-phosphate</name>
        <dbReference type="ChEBI" id="CHEBI:58401"/>
    </ligand>
</feature>
<feature type="binding site" evidence="7">
    <location>
        <begin position="24"/>
        <end position="29"/>
    </location>
    <ligand>
        <name>1D-myo-inositol 3-phosphate</name>
        <dbReference type="ChEBI" id="CHEBI:58401"/>
    </ligand>
</feature>
<feature type="domain" description="Glycosyltransferase subfamily 4-like N-terminal" evidence="9">
    <location>
        <begin position="26"/>
        <end position="201"/>
    </location>
</feature>
<keyword evidence="5 7" id="KW-0460">Magnesium</keyword>
<feature type="domain" description="Glycosyl transferase family 1" evidence="8">
    <location>
        <begin position="216"/>
        <end position="382"/>
    </location>
</feature>
<dbReference type="Pfam" id="PF13579">
    <property type="entry name" value="Glyco_trans_4_4"/>
    <property type="match status" value="1"/>
</dbReference>
<feature type="binding site" evidence="7">
    <location>
        <position position="27"/>
    </location>
    <ligand>
        <name>UDP-N-acetyl-alpha-D-glucosamine</name>
        <dbReference type="ChEBI" id="CHEBI:57705"/>
    </ligand>
</feature>
<dbReference type="Proteomes" id="UP000680588">
    <property type="component" value="Chromosome"/>
</dbReference>
<evidence type="ECO:0000313" key="10">
    <source>
        <dbReference type="EMBL" id="QWQ36257.1"/>
    </source>
</evidence>
<feature type="binding site" evidence="7">
    <location>
        <position position="294"/>
    </location>
    <ligand>
        <name>UDP-N-acetyl-alpha-D-glucosamine</name>
        <dbReference type="ChEBI" id="CHEBI:57705"/>
    </ligand>
</feature>
<keyword evidence="11" id="KW-1185">Reference proteome</keyword>
<feature type="binding site" evidence="7">
    <location>
        <position position="304"/>
    </location>
    <ligand>
        <name>Mg(2+)</name>
        <dbReference type="ChEBI" id="CHEBI:18420"/>
    </ligand>
</feature>
<evidence type="ECO:0000313" key="11">
    <source>
        <dbReference type="Proteomes" id="UP000680588"/>
    </source>
</evidence>
<feature type="binding site" evidence="7">
    <location>
        <position position="82"/>
    </location>
    <ligand>
        <name>1D-myo-inositol 3-phosphate</name>
        <dbReference type="ChEBI" id="CHEBI:58401"/>
    </ligand>
</feature>
<evidence type="ECO:0000256" key="1">
    <source>
        <dbReference type="ARBA" id="ARBA00008449"/>
    </source>
</evidence>
<dbReference type="InterPro" id="IPR001296">
    <property type="entry name" value="Glyco_trans_1"/>
</dbReference>
<gene>
    <name evidence="7 10" type="primary">mshA</name>
    <name evidence="10" type="ORF">KG104_17820</name>
</gene>
<feature type="binding site" evidence="7">
    <location>
        <position position="306"/>
    </location>
    <ligand>
        <name>Mg(2+)</name>
        <dbReference type="ChEBI" id="CHEBI:18420"/>
    </ligand>
</feature>
<feature type="binding site" evidence="7">
    <location>
        <begin position="19"/>
        <end position="20"/>
    </location>
    <ligand>
        <name>UDP-N-acetyl-alpha-D-glucosamine</name>
        <dbReference type="ChEBI" id="CHEBI:57705"/>
    </ligand>
</feature>
<dbReference type="EC" id="2.4.1.250" evidence="7"/>
<feature type="binding site" evidence="7">
    <location>
        <position position="330"/>
    </location>
    <ligand>
        <name>Mg(2+)</name>
        <dbReference type="ChEBI" id="CHEBI:18420"/>
    </ligand>
</feature>
<proteinExistence type="inferred from homology"/>
<dbReference type="InterPro" id="IPR028098">
    <property type="entry name" value="Glyco_trans_4-like_N"/>
</dbReference>
<dbReference type="GO" id="GO:0102710">
    <property type="term" value="F:D-inositol-3-phosphate glycosyltransferase activity"/>
    <property type="evidence" value="ECO:0007669"/>
    <property type="project" value="UniProtKB-EC"/>
</dbReference>
<feature type="binding site" evidence="7">
    <location>
        <position position="303"/>
    </location>
    <ligand>
        <name>Mg(2+)</name>
        <dbReference type="ChEBI" id="CHEBI:18420"/>
    </ligand>
</feature>
<evidence type="ECO:0000259" key="9">
    <source>
        <dbReference type="Pfam" id="PF13579"/>
    </source>
</evidence>
<comment type="catalytic activity">
    <reaction evidence="6 7">
        <text>1D-myo-inositol 3-phosphate + UDP-N-acetyl-alpha-D-glucosamine = 1D-myo-inositol 2-acetamido-2-deoxy-alpha-D-glucopyranoside 3-phosphate + UDP + H(+)</text>
        <dbReference type="Rhea" id="RHEA:26188"/>
        <dbReference type="ChEBI" id="CHEBI:15378"/>
        <dbReference type="ChEBI" id="CHEBI:57705"/>
        <dbReference type="ChEBI" id="CHEBI:58223"/>
        <dbReference type="ChEBI" id="CHEBI:58401"/>
        <dbReference type="ChEBI" id="CHEBI:58892"/>
        <dbReference type="EC" id="2.4.1.250"/>
    </reaction>
</comment>
<organism evidence="10 11">
    <name type="scientific">Arthrobacter sunyaminii</name>
    <dbReference type="NCBI Taxonomy" id="2816859"/>
    <lineage>
        <taxon>Bacteria</taxon>
        <taxon>Bacillati</taxon>
        <taxon>Actinomycetota</taxon>
        <taxon>Actinomycetes</taxon>
        <taxon>Micrococcales</taxon>
        <taxon>Micrococcaceae</taxon>
        <taxon>Arthrobacter</taxon>
    </lineage>
</organism>
<feature type="binding site" evidence="7">
    <location>
        <position position="159"/>
    </location>
    <ligand>
        <name>1D-myo-inositol 3-phosphate</name>
        <dbReference type="ChEBI" id="CHEBI:58401"/>
    </ligand>
</feature>
<feature type="binding site" evidence="7">
    <location>
        <position position="139"/>
    </location>
    <ligand>
        <name>1D-myo-inositol 3-phosphate</name>
        <dbReference type="ChEBI" id="CHEBI:58401"/>
    </ligand>
</feature>
<evidence type="ECO:0000256" key="4">
    <source>
        <dbReference type="ARBA" id="ARBA00022723"/>
    </source>
</evidence>
<feature type="binding site" evidence="7">
    <location>
        <position position="233"/>
    </location>
    <ligand>
        <name>UDP-N-acetyl-alpha-D-glucosamine</name>
        <dbReference type="ChEBI" id="CHEBI:57705"/>
    </ligand>
</feature>
<feature type="binding site" evidence="7">
    <location>
        <position position="115"/>
    </location>
    <ligand>
        <name>1D-myo-inositol 3-phosphate</name>
        <dbReference type="ChEBI" id="CHEBI:58401"/>
    </ligand>
</feature>
<feature type="binding site" evidence="7">
    <location>
        <position position="238"/>
    </location>
    <ligand>
        <name>UDP-N-acetyl-alpha-D-glucosamine</name>
        <dbReference type="ChEBI" id="CHEBI:57705"/>
    </ligand>
</feature>
<dbReference type="InterPro" id="IPR050194">
    <property type="entry name" value="Glycosyltransferase_grp1"/>
</dbReference>
<dbReference type="HAMAP" id="MF_01695">
    <property type="entry name" value="MshA"/>
    <property type="match status" value="1"/>
</dbReference>
<dbReference type="PANTHER" id="PTHR45947:SF3">
    <property type="entry name" value="SULFOQUINOVOSYL TRANSFERASE SQD2"/>
    <property type="match status" value="1"/>
</dbReference>
<evidence type="ECO:0000256" key="3">
    <source>
        <dbReference type="ARBA" id="ARBA00022679"/>
    </source>
</evidence>
<comment type="subunit">
    <text evidence="7">Homodimer.</text>
</comment>
<dbReference type="NCBIfam" id="TIGR03449">
    <property type="entry name" value="mycothiol_MshA"/>
    <property type="match status" value="1"/>
</dbReference>
<name>A0A975PGE8_9MICC</name>
<comment type="similarity">
    <text evidence="1 7">Belongs to the glycosyltransferase group 1 family. MshA subfamily.</text>
</comment>
<dbReference type="GO" id="GO:0008375">
    <property type="term" value="F:acetylglucosaminyltransferase activity"/>
    <property type="evidence" value="ECO:0007669"/>
    <property type="project" value="UniProtKB-UniRule"/>
</dbReference>
<protein>
    <recommendedName>
        <fullName evidence="7">D-inositol-3-phosphate glycosyltransferase</fullName>
        <ecNumber evidence="7">2.4.1.250</ecNumber>
    </recommendedName>
    <alternativeName>
        <fullName evidence="7">N-acetylglucosamine-inositol-phosphate N-acetylglucosaminyltransferase</fullName>
        <shortName evidence="7">GlcNAc-Ins-P N-acetylglucosaminyltransferase</shortName>
    </alternativeName>
</protein>
<dbReference type="GO" id="GO:0000287">
    <property type="term" value="F:magnesium ion binding"/>
    <property type="evidence" value="ECO:0007669"/>
    <property type="project" value="UniProtKB-UniRule"/>
</dbReference>
<evidence type="ECO:0000256" key="2">
    <source>
        <dbReference type="ARBA" id="ARBA00022676"/>
    </source>
</evidence>
<dbReference type="SUPFAM" id="SSF53756">
    <property type="entry name" value="UDP-Glycosyltransferase/glycogen phosphorylase"/>
    <property type="match status" value="1"/>
</dbReference>
<dbReference type="KEGG" id="asun:KG104_17820"/>
<feature type="binding site" evidence="7">
    <location>
        <position position="324"/>
    </location>
    <ligand>
        <name>UDP-N-acetyl-alpha-D-glucosamine</name>
        <dbReference type="ChEBI" id="CHEBI:57705"/>
    </ligand>
</feature>
<evidence type="ECO:0000256" key="7">
    <source>
        <dbReference type="HAMAP-Rule" id="MF_01695"/>
    </source>
</evidence>
<feature type="binding site" evidence="7">
    <location>
        <position position="316"/>
    </location>
    <ligand>
        <name>UDP-N-acetyl-alpha-D-glucosamine</name>
        <dbReference type="ChEBI" id="CHEBI:57705"/>
    </ligand>
</feature>
<dbReference type="EMBL" id="CP076456">
    <property type="protein sequence ID" value="QWQ36257.1"/>
    <property type="molecule type" value="Genomic_DNA"/>
</dbReference>
<evidence type="ECO:0000259" key="8">
    <source>
        <dbReference type="Pfam" id="PF00534"/>
    </source>
</evidence>
<dbReference type="PANTHER" id="PTHR45947">
    <property type="entry name" value="SULFOQUINOVOSYL TRANSFERASE SQD2"/>
    <property type="match status" value="1"/>
</dbReference>
<accession>A0A975PGE8</accession>
<keyword evidence="4 7" id="KW-0479">Metal-binding</keyword>
<evidence type="ECO:0000256" key="5">
    <source>
        <dbReference type="ARBA" id="ARBA00022842"/>
    </source>
</evidence>
<reference evidence="10" key="1">
    <citation type="submission" date="2021-06" db="EMBL/GenBank/DDBJ databases">
        <title>Novel species in genus Arthrobacter.</title>
        <authorList>
            <person name="Zhang G."/>
        </authorList>
    </citation>
    <scope>NUCLEOTIDE SEQUENCE</scope>
    <source>
        <strain evidence="10">Zg-ZUI122</strain>
    </source>
</reference>
<dbReference type="GO" id="GO:0010125">
    <property type="term" value="P:mycothiol biosynthetic process"/>
    <property type="evidence" value="ECO:0007669"/>
    <property type="project" value="UniProtKB-UniRule"/>
</dbReference>
<dbReference type="Pfam" id="PF00534">
    <property type="entry name" value="Glycos_transf_1"/>
    <property type="match status" value="1"/>
</dbReference>
<dbReference type="RefSeq" id="WP_207348162.1">
    <property type="nucleotide sequence ID" value="NZ_CP076456.1"/>
</dbReference>